<feature type="transmembrane region" description="Helical" evidence="9">
    <location>
        <begin position="238"/>
        <end position="263"/>
    </location>
</feature>
<evidence type="ECO:0000256" key="5">
    <source>
        <dbReference type="ARBA" id="ARBA00022741"/>
    </source>
</evidence>
<feature type="transmembrane region" description="Helical" evidence="9">
    <location>
        <begin position="134"/>
        <end position="154"/>
    </location>
</feature>
<feature type="transmembrane region" description="Helical" evidence="9">
    <location>
        <begin position="17"/>
        <end position="38"/>
    </location>
</feature>
<dbReference type="RefSeq" id="WP_068686519.1">
    <property type="nucleotide sequence ID" value="NZ_LYPA01000074.1"/>
</dbReference>
<comment type="caution">
    <text evidence="12">The sequence shown here is derived from an EMBL/GenBank/DDBJ whole genome shotgun (WGS) entry which is preliminary data.</text>
</comment>
<evidence type="ECO:0000313" key="12">
    <source>
        <dbReference type="EMBL" id="OBR63253.1"/>
    </source>
</evidence>
<dbReference type="PANTHER" id="PTHR43394:SF1">
    <property type="entry name" value="ATP-BINDING CASSETTE SUB-FAMILY B MEMBER 10, MITOCHONDRIAL"/>
    <property type="match status" value="1"/>
</dbReference>
<dbReference type="PROSITE" id="PS50893">
    <property type="entry name" value="ABC_TRANSPORTER_2"/>
    <property type="match status" value="1"/>
</dbReference>
<feature type="transmembrane region" description="Helical" evidence="9">
    <location>
        <begin position="58"/>
        <end position="83"/>
    </location>
</feature>
<dbReference type="OrthoDB" id="9770415at2"/>
<dbReference type="Pfam" id="PF00005">
    <property type="entry name" value="ABC_tran"/>
    <property type="match status" value="1"/>
</dbReference>
<dbReference type="EMBL" id="LYPA01000074">
    <property type="protein sequence ID" value="OBR63253.1"/>
    <property type="molecule type" value="Genomic_DNA"/>
</dbReference>
<dbReference type="PROSITE" id="PS50929">
    <property type="entry name" value="ABC_TM1F"/>
    <property type="match status" value="1"/>
</dbReference>
<keyword evidence="4 9" id="KW-0812">Transmembrane</keyword>
<dbReference type="CDD" id="cd18551">
    <property type="entry name" value="ABC_6TM_LmrA_like"/>
    <property type="match status" value="1"/>
</dbReference>
<dbReference type="GO" id="GO:0005524">
    <property type="term" value="F:ATP binding"/>
    <property type="evidence" value="ECO:0007669"/>
    <property type="project" value="UniProtKB-KW"/>
</dbReference>
<comment type="subcellular location">
    <subcellularLocation>
        <location evidence="1">Cell membrane</location>
        <topology evidence="1">Multi-pass membrane protein</topology>
    </subcellularLocation>
</comment>
<keyword evidence="2" id="KW-0813">Transport</keyword>
<evidence type="ECO:0000256" key="6">
    <source>
        <dbReference type="ARBA" id="ARBA00022840"/>
    </source>
</evidence>
<evidence type="ECO:0000256" key="1">
    <source>
        <dbReference type="ARBA" id="ARBA00004651"/>
    </source>
</evidence>
<evidence type="ECO:0000259" key="11">
    <source>
        <dbReference type="PROSITE" id="PS50929"/>
    </source>
</evidence>
<dbReference type="InterPro" id="IPR036640">
    <property type="entry name" value="ABC1_TM_sf"/>
</dbReference>
<evidence type="ECO:0000256" key="7">
    <source>
        <dbReference type="ARBA" id="ARBA00022989"/>
    </source>
</evidence>
<keyword evidence="3" id="KW-1003">Cell membrane</keyword>
<proteinExistence type="predicted"/>
<evidence type="ECO:0000259" key="10">
    <source>
        <dbReference type="PROSITE" id="PS50893"/>
    </source>
</evidence>
<keyword evidence="13" id="KW-1185">Reference proteome</keyword>
<dbReference type="SMART" id="SM00382">
    <property type="entry name" value="AAA"/>
    <property type="match status" value="1"/>
</dbReference>
<evidence type="ECO:0000256" key="4">
    <source>
        <dbReference type="ARBA" id="ARBA00022692"/>
    </source>
</evidence>
<dbReference type="GO" id="GO:0015421">
    <property type="term" value="F:ABC-type oligopeptide transporter activity"/>
    <property type="evidence" value="ECO:0007669"/>
    <property type="project" value="TreeGrafter"/>
</dbReference>
<evidence type="ECO:0000256" key="8">
    <source>
        <dbReference type="ARBA" id="ARBA00023136"/>
    </source>
</evidence>
<dbReference type="GO" id="GO:0005886">
    <property type="term" value="C:plasma membrane"/>
    <property type="evidence" value="ECO:0007669"/>
    <property type="project" value="UniProtKB-SubCell"/>
</dbReference>
<sequence length="612" mass="66660">MVNVQAFISLLKRHRPAAWIIAGAVILGLGETALSLLIPLLTKNLVEQVSASALETMTIVGLASVFIVQTGMSAFSVYSMSYVGQYMVSGIRKELWEKVLRLPVSFFDRNSSGETMSRVTNDTNVIKDFIVGHVISFLSGIVAIVGGVVILFYIDWRMTLLMLLAVPAALLVLWPLGSRMFKVSKAMQDETALFQGDLGRVLSEIRLVKSSLAEGVERKQGKARISGLFQFGLKEARILSIVTPLMMTVMLLILVLLIGYGGVRVAQGELSNGEMVAIILYMFQIVMPFTQMASFFTQFQKAMGASERIIELLEQKGEQGWETLHVEAKAEVDVNRVRGDNSRVEKGAELSFRDISFAYSEDRPILSDVSFEAVAGGMTAIVGPSGGGKTTLFSLLERFYEPGSGSITYGGKPIQDMTLKEWRGKLAYVSQESPMMAGSIRYNLTYGLDECTEEEIRSAIAGANLLDFISSLPEGLETEVGERGVKLSGGQRQRLAIARAFLRNPEILLLDEATAHLDSESEGLVQEALQALMASRTTLVIAHRLSTIAGADRIIVMEQGQVSGQGKHGELLQSNELYAKLVNGQMMERVDEIGATAGGESECSHGSEQALS</sequence>
<evidence type="ECO:0000256" key="3">
    <source>
        <dbReference type="ARBA" id="ARBA00022475"/>
    </source>
</evidence>
<evidence type="ECO:0000256" key="9">
    <source>
        <dbReference type="SAM" id="Phobius"/>
    </source>
</evidence>
<feature type="transmembrane region" description="Helical" evidence="9">
    <location>
        <begin position="160"/>
        <end position="177"/>
    </location>
</feature>
<feature type="transmembrane region" description="Helical" evidence="9">
    <location>
        <begin position="275"/>
        <end position="296"/>
    </location>
</feature>
<dbReference type="SUPFAM" id="SSF90123">
    <property type="entry name" value="ABC transporter transmembrane region"/>
    <property type="match status" value="1"/>
</dbReference>
<keyword evidence="8 9" id="KW-0472">Membrane</keyword>
<organism evidence="12 13">
    <name type="scientific">Paenibacillus oryzae</name>
    <dbReference type="NCBI Taxonomy" id="1844972"/>
    <lineage>
        <taxon>Bacteria</taxon>
        <taxon>Bacillati</taxon>
        <taxon>Bacillota</taxon>
        <taxon>Bacilli</taxon>
        <taxon>Bacillales</taxon>
        <taxon>Paenibacillaceae</taxon>
        <taxon>Paenibacillus</taxon>
    </lineage>
</organism>
<feature type="domain" description="ABC transmembrane type-1" evidence="11">
    <location>
        <begin position="22"/>
        <end position="301"/>
    </location>
</feature>
<feature type="domain" description="ABC transporter" evidence="10">
    <location>
        <begin position="350"/>
        <end position="584"/>
    </location>
</feature>
<dbReference type="SUPFAM" id="SSF52540">
    <property type="entry name" value="P-loop containing nucleoside triphosphate hydrolases"/>
    <property type="match status" value="1"/>
</dbReference>
<protein>
    <submittedName>
        <fullName evidence="12">Multidrug ABC transporter permease</fullName>
    </submittedName>
</protein>
<evidence type="ECO:0000256" key="2">
    <source>
        <dbReference type="ARBA" id="ARBA00022448"/>
    </source>
</evidence>
<dbReference type="InterPro" id="IPR027417">
    <property type="entry name" value="P-loop_NTPase"/>
</dbReference>
<accession>A0A1A5YCC8</accession>
<dbReference type="PROSITE" id="PS00211">
    <property type="entry name" value="ABC_TRANSPORTER_1"/>
    <property type="match status" value="1"/>
</dbReference>
<name>A0A1A5YCC8_9BACL</name>
<reference evidence="12 13" key="1">
    <citation type="submission" date="2016-05" db="EMBL/GenBank/DDBJ databases">
        <title>Paenibacillus oryzae. sp. nov., isolated from the rice root.</title>
        <authorList>
            <person name="Zhang J."/>
            <person name="Zhang X."/>
        </authorList>
    </citation>
    <scope>NUCLEOTIDE SEQUENCE [LARGE SCALE GENOMIC DNA]</scope>
    <source>
        <strain evidence="12 13">1DrF-4</strain>
    </source>
</reference>
<keyword evidence="6" id="KW-0067">ATP-binding</keyword>
<dbReference type="InterPro" id="IPR017871">
    <property type="entry name" value="ABC_transporter-like_CS"/>
</dbReference>
<dbReference type="InterPro" id="IPR039421">
    <property type="entry name" value="Type_1_exporter"/>
</dbReference>
<dbReference type="Gene3D" id="1.20.1560.10">
    <property type="entry name" value="ABC transporter type 1, transmembrane domain"/>
    <property type="match status" value="1"/>
</dbReference>
<dbReference type="AlphaFoldDB" id="A0A1A5YCC8"/>
<keyword evidence="7 9" id="KW-1133">Transmembrane helix</keyword>
<evidence type="ECO:0000313" key="13">
    <source>
        <dbReference type="Proteomes" id="UP000092024"/>
    </source>
</evidence>
<gene>
    <name evidence="12" type="ORF">A7K91_25215</name>
</gene>
<dbReference type="PANTHER" id="PTHR43394">
    <property type="entry name" value="ATP-DEPENDENT PERMEASE MDL1, MITOCHONDRIAL"/>
    <property type="match status" value="1"/>
</dbReference>
<dbReference type="InterPro" id="IPR011527">
    <property type="entry name" value="ABC1_TM_dom"/>
</dbReference>
<dbReference type="FunFam" id="3.40.50.300:FF:000221">
    <property type="entry name" value="Multidrug ABC transporter ATP-binding protein"/>
    <property type="match status" value="1"/>
</dbReference>
<dbReference type="GO" id="GO:0016887">
    <property type="term" value="F:ATP hydrolysis activity"/>
    <property type="evidence" value="ECO:0007669"/>
    <property type="project" value="InterPro"/>
</dbReference>
<keyword evidence="5" id="KW-0547">Nucleotide-binding</keyword>
<dbReference type="STRING" id="1844972.A7K91_25215"/>
<dbReference type="Proteomes" id="UP000092024">
    <property type="component" value="Unassembled WGS sequence"/>
</dbReference>
<dbReference type="Pfam" id="PF00664">
    <property type="entry name" value="ABC_membrane"/>
    <property type="match status" value="1"/>
</dbReference>
<dbReference type="Gene3D" id="3.40.50.300">
    <property type="entry name" value="P-loop containing nucleotide triphosphate hydrolases"/>
    <property type="match status" value="1"/>
</dbReference>
<dbReference type="InterPro" id="IPR003593">
    <property type="entry name" value="AAA+_ATPase"/>
</dbReference>
<dbReference type="InterPro" id="IPR003439">
    <property type="entry name" value="ABC_transporter-like_ATP-bd"/>
</dbReference>